<comment type="caution">
    <text evidence="2">The sequence shown here is derived from an EMBL/GenBank/DDBJ whole genome shotgun (WGS) entry which is preliminary data.</text>
</comment>
<dbReference type="Proteomes" id="UP000215914">
    <property type="component" value="Unassembled WGS sequence"/>
</dbReference>
<dbReference type="PANTHER" id="PTHR46713">
    <property type="entry name" value="F13M7.16 PROTEIN"/>
    <property type="match status" value="1"/>
</dbReference>
<dbReference type="Gramene" id="mRNA:HanXRQr2_Chr10g0420621">
    <property type="protein sequence ID" value="mRNA:HanXRQr2_Chr10g0420621"/>
    <property type="gene ID" value="HanXRQr2_Chr10g0420621"/>
</dbReference>
<accession>A0A9K3HUT4</accession>
<feature type="domain" description="PUB" evidence="1">
    <location>
        <begin position="87"/>
        <end position="122"/>
    </location>
</feature>
<evidence type="ECO:0000313" key="3">
    <source>
        <dbReference type="Proteomes" id="UP000215914"/>
    </source>
</evidence>
<dbReference type="SUPFAM" id="SSF143503">
    <property type="entry name" value="PUG domain-like"/>
    <property type="match status" value="1"/>
</dbReference>
<keyword evidence="3" id="KW-1185">Reference proteome</keyword>
<dbReference type="Gene3D" id="1.20.58.2190">
    <property type="match status" value="1"/>
</dbReference>
<reference evidence="2" key="2">
    <citation type="submission" date="2020-06" db="EMBL/GenBank/DDBJ databases">
        <title>Helianthus annuus Genome sequencing and assembly Release 2.</title>
        <authorList>
            <person name="Gouzy J."/>
            <person name="Langlade N."/>
            <person name="Munos S."/>
        </authorList>
    </citation>
    <scope>NUCLEOTIDE SEQUENCE</scope>
    <source>
        <tissue evidence="2">Leaves</tissue>
    </source>
</reference>
<proteinExistence type="predicted"/>
<dbReference type="Pfam" id="PF09409">
    <property type="entry name" value="PUB"/>
    <property type="match status" value="1"/>
</dbReference>
<name>A0A9K3HUT4_HELAN</name>
<dbReference type="EMBL" id="MNCJ02000325">
    <property type="protein sequence ID" value="KAF5784754.1"/>
    <property type="molecule type" value="Genomic_DNA"/>
</dbReference>
<sequence>MLPGMSTEVRVNSTTKVDLMRECLRSIRRHNKLVKAASGKVIKHEKACLNNQHVFIPFAFDTFGFLAPEAWSYLVEFKGSCIDDGFKVKRAFETLLIYVRNVARDPDEDKFRKIRMSNPAFKVSSFINSNIGF</sequence>
<protein>
    <submittedName>
        <fullName evidence="2">PUB domain-containing protein</fullName>
    </submittedName>
</protein>
<gene>
    <name evidence="2" type="ORF">HanXRQr2_Chr10g0420621</name>
</gene>
<dbReference type="PANTHER" id="PTHR46713:SF4">
    <property type="entry name" value="UBIQUITIN-ASSOCIATED (UBA)_TS-N DOMAIN PROTEIN"/>
    <property type="match status" value="1"/>
</dbReference>
<dbReference type="AlphaFoldDB" id="A0A9K3HUT4"/>
<reference evidence="2" key="1">
    <citation type="journal article" date="2017" name="Nature">
        <title>The sunflower genome provides insights into oil metabolism, flowering and Asterid evolution.</title>
        <authorList>
            <person name="Badouin H."/>
            <person name="Gouzy J."/>
            <person name="Grassa C.J."/>
            <person name="Murat F."/>
            <person name="Staton S.E."/>
            <person name="Cottret L."/>
            <person name="Lelandais-Briere C."/>
            <person name="Owens G.L."/>
            <person name="Carrere S."/>
            <person name="Mayjonade B."/>
            <person name="Legrand L."/>
            <person name="Gill N."/>
            <person name="Kane N.C."/>
            <person name="Bowers J.E."/>
            <person name="Hubner S."/>
            <person name="Bellec A."/>
            <person name="Berard A."/>
            <person name="Berges H."/>
            <person name="Blanchet N."/>
            <person name="Boniface M.C."/>
            <person name="Brunel D."/>
            <person name="Catrice O."/>
            <person name="Chaidir N."/>
            <person name="Claudel C."/>
            <person name="Donnadieu C."/>
            <person name="Faraut T."/>
            <person name="Fievet G."/>
            <person name="Helmstetter N."/>
            <person name="King M."/>
            <person name="Knapp S.J."/>
            <person name="Lai Z."/>
            <person name="Le Paslier M.C."/>
            <person name="Lippi Y."/>
            <person name="Lorenzon L."/>
            <person name="Mandel J.R."/>
            <person name="Marage G."/>
            <person name="Marchand G."/>
            <person name="Marquand E."/>
            <person name="Bret-Mestries E."/>
            <person name="Morien E."/>
            <person name="Nambeesan S."/>
            <person name="Nguyen T."/>
            <person name="Pegot-Espagnet P."/>
            <person name="Pouilly N."/>
            <person name="Raftis F."/>
            <person name="Sallet E."/>
            <person name="Schiex T."/>
            <person name="Thomas J."/>
            <person name="Vandecasteele C."/>
            <person name="Vares D."/>
            <person name="Vear F."/>
            <person name="Vautrin S."/>
            <person name="Crespi M."/>
            <person name="Mangin B."/>
            <person name="Burke J.M."/>
            <person name="Salse J."/>
            <person name="Munos S."/>
            <person name="Vincourt P."/>
            <person name="Rieseberg L.H."/>
            <person name="Langlade N.B."/>
        </authorList>
    </citation>
    <scope>NUCLEOTIDE SEQUENCE</scope>
    <source>
        <tissue evidence="2">Leaves</tissue>
    </source>
</reference>
<dbReference type="InterPro" id="IPR036339">
    <property type="entry name" value="PUB-like_dom_sf"/>
</dbReference>
<organism evidence="2 3">
    <name type="scientific">Helianthus annuus</name>
    <name type="common">Common sunflower</name>
    <dbReference type="NCBI Taxonomy" id="4232"/>
    <lineage>
        <taxon>Eukaryota</taxon>
        <taxon>Viridiplantae</taxon>
        <taxon>Streptophyta</taxon>
        <taxon>Embryophyta</taxon>
        <taxon>Tracheophyta</taxon>
        <taxon>Spermatophyta</taxon>
        <taxon>Magnoliopsida</taxon>
        <taxon>eudicotyledons</taxon>
        <taxon>Gunneridae</taxon>
        <taxon>Pentapetalae</taxon>
        <taxon>asterids</taxon>
        <taxon>campanulids</taxon>
        <taxon>Asterales</taxon>
        <taxon>Asteraceae</taxon>
        <taxon>Asteroideae</taxon>
        <taxon>Heliantheae alliance</taxon>
        <taxon>Heliantheae</taxon>
        <taxon>Helianthus</taxon>
    </lineage>
</organism>
<evidence type="ECO:0000259" key="1">
    <source>
        <dbReference type="Pfam" id="PF09409"/>
    </source>
</evidence>
<dbReference type="InterPro" id="IPR018997">
    <property type="entry name" value="PUB_domain"/>
</dbReference>
<evidence type="ECO:0000313" key="2">
    <source>
        <dbReference type="EMBL" id="KAF5784754.1"/>
    </source>
</evidence>